<name>A0A9D1IEF5_9FIRM</name>
<reference evidence="1" key="2">
    <citation type="journal article" date="2021" name="PeerJ">
        <title>Extensive microbial diversity within the chicken gut microbiome revealed by metagenomics and culture.</title>
        <authorList>
            <person name="Gilroy R."/>
            <person name="Ravi A."/>
            <person name="Getino M."/>
            <person name="Pursley I."/>
            <person name="Horton D.L."/>
            <person name="Alikhan N.F."/>
            <person name="Baker D."/>
            <person name="Gharbi K."/>
            <person name="Hall N."/>
            <person name="Watson M."/>
            <person name="Adriaenssens E.M."/>
            <person name="Foster-Nyarko E."/>
            <person name="Jarju S."/>
            <person name="Secka A."/>
            <person name="Antonio M."/>
            <person name="Oren A."/>
            <person name="Chaudhuri R.R."/>
            <person name="La Ragione R."/>
            <person name="Hildebrand F."/>
            <person name="Pallen M.J."/>
        </authorList>
    </citation>
    <scope>NUCLEOTIDE SEQUENCE</scope>
    <source>
        <strain evidence="1">ChiHcec3-11533</strain>
    </source>
</reference>
<evidence type="ECO:0000313" key="2">
    <source>
        <dbReference type="Proteomes" id="UP000824072"/>
    </source>
</evidence>
<dbReference type="GO" id="GO:0004713">
    <property type="term" value="F:protein tyrosine kinase activity"/>
    <property type="evidence" value="ECO:0007669"/>
    <property type="project" value="TreeGrafter"/>
</dbReference>
<dbReference type="InterPro" id="IPR050155">
    <property type="entry name" value="HAD-like_hydrolase_sf"/>
</dbReference>
<dbReference type="InterPro" id="IPR023198">
    <property type="entry name" value="PGP-like_dom2"/>
</dbReference>
<dbReference type="InterPro" id="IPR036412">
    <property type="entry name" value="HAD-like_sf"/>
</dbReference>
<accession>A0A9D1IEF5</accession>
<gene>
    <name evidence="1" type="ORF">IAB02_07925</name>
</gene>
<dbReference type="EMBL" id="DVMU01000180">
    <property type="protein sequence ID" value="HIU34474.1"/>
    <property type="molecule type" value="Genomic_DNA"/>
</dbReference>
<dbReference type="GO" id="GO:0005829">
    <property type="term" value="C:cytosol"/>
    <property type="evidence" value="ECO:0007669"/>
    <property type="project" value="TreeGrafter"/>
</dbReference>
<dbReference type="Pfam" id="PF13419">
    <property type="entry name" value="HAD_2"/>
    <property type="match status" value="1"/>
</dbReference>
<protein>
    <submittedName>
        <fullName evidence="1">HAD hydrolase-like protein</fullName>
    </submittedName>
</protein>
<organism evidence="1 2">
    <name type="scientific">Candidatus Pullichristensenella excrementigallinarum</name>
    <dbReference type="NCBI Taxonomy" id="2840907"/>
    <lineage>
        <taxon>Bacteria</taxon>
        <taxon>Bacillati</taxon>
        <taxon>Bacillota</taxon>
        <taxon>Clostridia</taxon>
        <taxon>Candidatus Pullichristensenella</taxon>
    </lineage>
</organism>
<evidence type="ECO:0000313" key="1">
    <source>
        <dbReference type="EMBL" id="HIU34474.1"/>
    </source>
</evidence>
<dbReference type="AlphaFoldDB" id="A0A9D1IEF5"/>
<dbReference type="PANTHER" id="PTHR43434:SF20">
    <property type="entry name" value="5'-NUCLEOTIDASE"/>
    <property type="match status" value="1"/>
</dbReference>
<proteinExistence type="predicted"/>
<dbReference type="InterPro" id="IPR041492">
    <property type="entry name" value="HAD_2"/>
</dbReference>
<reference evidence="1" key="1">
    <citation type="submission" date="2020-10" db="EMBL/GenBank/DDBJ databases">
        <authorList>
            <person name="Gilroy R."/>
        </authorList>
    </citation>
    <scope>NUCLEOTIDE SEQUENCE</scope>
    <source>
        <strain evidence="1">ChiHcec3-11533</strain>
    </source>
</reference>
<dbReference type="Gene3D" id="1.10.150.240">
    <property type="entry name" value="Putative phosphatase, domain 2"/>
    <property type="match status" value="1"/>
</dbReference>
<dbReference type="GO" id="GO:0016787">
    <property type="term" value="F:hydrolase activity"/>
    <property type="evidence" value="ECO:0007669"/>
    <property type="project" value="UniProtKB-KW"/>
</dbReference>
<dbReference type="Proteomes" id="UP000824072">
    <property type="component" value="Unassembled WGS sequence"/>
</dbReference>
<dbReference type="InterPro" id="IPR023214">
    <property type="entry name" value="HAD_sf"/>
</dbReference>
<keyword evidence="1" id="KW-0378">Hydrolase</keyword>
<dbReference type="Gene3D" id="3.40.50.1000">
    <property type="entry name" value="HAD superfamily/HAD-like"/>
    <property type="match status" value="1"/>
</dbReference>
<dbReference type="SUPFAM" id="SSF56784">
    <property type="entry name" value="HAD-like"/>
    <property type="match status" value="1"/>
</dbReference>
<dbReference type="PANTHER" id="PTHR43434">
    <property type="entry name" value="PHOSPHOGLYCOLATE PHOSPHATASE"/>
    <property type="match status" value="1"/>
</dbReference>
<comment type="caution">
    <text evidence="1">The sequence shown here is derived from an EMBL/GenBank/DDBJ whole genome shotgun (WGS) entry which is preliminary data.</text>
</comment>
<sequence>MPTILFDIDGTLLDTAPGVMEAARFAIGEMGFAALPDEVLRRFVGPPPVESYQKFCGATEEQAHRAAALHRQYGREKGLYASRPYPGMARLLEELEKSGARLGVATLKAQDVAESILEYHGFKARFGAIVGVDATETRTKRRTIELALEQLGSRASEAVLIGDSEYDREGASRAGVAFLGVDWGYGFAPHAPGTVSTVAELSAALTKWMEELR</sequence>